<evidence type="ECO:0000313" key="2">
    <source>
        <dbReference type="EMBL" id="PLR81402.1"/>
    </source>
</evidence>
<dbReference type="EMBL" id="PGVA01000035">
    <property type="protein sequence ID" value="PLR81402.1"/>
    <property type="molecule type" value="Genomic_DNA"/>
</dbReference>
<comment type="caution">
    <text evidence="2">The sequence shown here is derived from an EMBL/GenBank/DDBJ whole genome shotgun (WGS) entry which is preliminary data.</text>
</comment>
<evidence type="ECO:0000313" key="4">
    <source>
        <dbReference type="Proteomes" id="UP000234951"/>
    </source>
</evidence>
<dbReference type="OrthoDB" id="2454818at2"/>
<evidence type="ECO:0000313" key="3">
    <source>
        <dbReference type="EMBL" id="PLR90058.1"/>
    </source>
</evidence>
<evidence type="ECO:0000313" key="5">
    <source>
        <dbReference type="Proteomes" id="UP000235114"/>
    </source>
</evidence>
<keyword evidence="5" id="KW-1185">Reference proteome</keyword>
<reference evidence="2 4" key="1">
    <citation type="submission" date="2017-11" db="EMBL/GenBank/DDBJ databases">
        <title>Comparitive Functional Genomics of Dry Heat Resistant strains isolated from the Viking Spacecraft.</title>
        <authorList>
            <person name="Seuylemezian A."/>
            <person name="Cooper K."/>
            <person name="Vaishampayan P."/>
        </authorList>
    </citation>
    <scope>NUCLEOTIDE SEQUENCE [LARGE SCALE GENOMIC DNA]</scope>
    <source>
        <strain evidence="2 4">M4.6</strain>
    </source>
</reference>
<keyword evidence="1" id="KW-0472">Membrane</keyword>
<accession>A0A2N5GJM2</accession>
<evidence type="ECO:0000256" key="1">
    <source>
        <dbReference type="SAM" id="Phobius"/>
    </source>
</evidence>
<feature type="transmembrane region" description="Helical" evidence="1">
    <location>
        <begin position="56"/>
        <end position="75"/>
    </location>
</feature>
<organism evidence="2 4">
    <name type="scientific">Bacillus canaveralius</name>
    <dbReference type="NCBI Taxonomy" id="1403243"/>
    <lineage>
        <taxon>Bacteria</taxon>
        <taxon>Bacillati</taxon>
        <taxon>Bacillota</taxon>
        <taxon>Bacilli</taxon>
        <taxon>Bacillales</taxon>
        <taxon>Bacillaceae</taxon>
        <taxon>Bacillus</taxon>
    </lineage>
</organism>
<feature type="transmembrane region" description="Helical" evidence="1">
    <location>
        <begin position="6"/>
        <end position="24"/>
    </location>
</feature>
<keyword evidence="1" id="KW-0812">Transmembrane</keyword>
<dbReference type="Proteomes" id="UP000234951">
    <property type="component" value="Unassembled WGS sequence"/>
</dbReference>
<dbReference type="AlphaFoldDB" id="A0A2N5GJM2"/>
<dbReference type="EMBL" id="PGVD01000074">
    <property type="protein sequence ID" value="PLR90058.1"/>
    <property type="molecule type" value="Genomic_DNA"/>
</dbReference>
<proteinExistence type="predicted"/>
<sequence>MSLYMTILMAIGTGLIVFAAAYTYSLAKAQKNSKDGHDSPLPRQVQQHVYIRNPIFLSYLIFFALLILTIIYMAFATEW</sequence>
<dbReference type="RefSeq" id="WP_101578207.1">
    <property type="nucleotide sequence ID" value="NZ_PGVA01000035.1"/>
</dbReference>
<reference evidence="3 5" key="2">
    <citation type="submission" date="2017-12" db="EMBL/GenBank/DDBJ databases">
        <title>Comparative Functional Genomics of Dry Heat Resistant strains isolated from the Viking Spacecraft.</title>
        <authorList>
            <person name="Seuylemezian A."/>
            <person name="Cooper K."/>
            <person name="Vaishampayan P."/>
        </authorList>
    </citation>
    <scope>NUCLEOTIDE SEQUENCE [LARGE SCALE GENOMIC DNA]</scope>
    <source>
        <strain evidence="3 5">ATCC 29669</strain>
    </source>
</reference>
<keyword evidence="1" id="KW-1133">Transmembrane helix</keyword>
<name>A0A2N5GJM2_9BACI</name>
<gene>
    <name evidence="2" type="ORF">CU635_15060</name>
    <name evidence="3" type="ORF">CVD25_20465</name>
</gene>
<dbReference type="Proteomes" id="UP000235114">
    <property type="component" value="Unassembled WGS sequence"/>
</dbReference>
<protein>
    <submittedName>
        <fullName evidence="2">Uncharacterized protein</fullName>
    </submittedName>
</protein>